<dbReference type="PROSITE" id="PS51257">
    <property type="entry name" value="PROKAR_LIPOPROTEIN"/>
    <property type="match status" value="1"/>
</dbReference>
<gene>
    <name evidence="5" type="ORF">ACFSAH_09030</name>
</gene>
<dbReference type="RefSeq" id="WP_379662395.1">
    <property type="nucleotide sequence ID" value="NZ_JBHUDG010000013.1"/>
</dbReference>
<keyword evidence="1" id="KW-0732">Signal</keyword>
<dbReference type="InterPro" id="IPR017689">
    <property type="entry name" value="BamD"/>
</dbReference>
<evidence type="ECO:0000256" key="1">
    <source>
        <dbReference type="ARBA" id="ARBA00022729"/>
    </source>
</evidence>
<keyword evidence="3" id="KW-0998">Cell outer membrane</keyword>
<comment type="caution">
    <text evidence="5">The sequence shown here is derived from an EMBL/GenBank/DDBJ whole genome shotgun (WGS) entry which is preliminary data.</text>
</comment>
<dbReference type="Proteomes" id="UP001597118">
    <property type="component" value="Unassembled WGS sequence"/>
</dbReference>
<reference evidence="6" key="1">
    <citation type="journal article" date="2019" name="Int. J. Syst. Evol. Microbiol.">
        <title>The Global Catalogue of Microorganisms (GCM) 10K type strain sequencing project: providing services to taxonomists for standard genome sequencing and annotation.</title>
        <authorList>
            <consortium name="The Broad Institute Genomics Platform"/>
            <consortium name="The Broad Institute Genome Sequencing Center for Infectious Disease"/>
            <person name="Wu L."/>
            <person name="Ma J."/>
        </authorList>
    </citation>
    <scope>NUCLEOTIDE SEQUENCE [LARGE SCALE GENOMIC DNA]</scope>
    <source>
        <strain evidence="6">CCUG 53762</strain>
    </source>
</reference>
<evidence type="ECO:0000256" key="3">
    <source>
        <dbReference type="ARBA" id="ARBA00023237"/>
    </source>
</evidence>
<dbReference type="InterPro" id="IPR011990">
    <property type="entry name" value="TPR-like_helical_dom_sf"/>
</dbReference>
<evidence type="ECO:0000259" key="4">
    <source>
        <dbReference type="Pfam" id="PF13525"/>
    </source>
</evidence>
<protein>
    <submittedName>
        <fullName evidence="5">Outer membrane protein assembly factor BamD</fullName>
    </submittedName>
</protein>
<dbReference type="NCBIfam" id="TIGR03302">
    <property type="entry name" value="OM_YfiO"/>
    <property type="match status" value="1"/>
</dbReference>
<dbReference type="Pfam" id="PF13525">
    <property type="entry name" value="YfiO"/>
    <property type="match status" value="1"/>
</dbReference>
<feature type="domain" description="Outer membrane lipoprotein BamD-like" evidence="4">
    <location>
        <begin position="37"/>
        <end position="219"/>
    </location>
</feature>
<evidence type="ECO:0000313" key="5">
    <source>
        <dbReference type="EMBL" id="MFD1630019.1"/>
    </source>
</evidence>
<evidence type="ECO:0000256" key="2">
    <source>
        <dbReference type="ARBA" id="ARBA00023136"/>
    </source>
</evidence>
<name>A0ABW4IDF9_9SPHI</name>
<organism evidence="5 6">
    <name type="scientific">Pseudopedobacter beijingensis</name>
    <dbReference type="NCBI Taxonomy" id="1207056"/>
    <lineage>
        <taxon>Bacteria</taxon>
        <taxon>Pseudomonadati</taxon>
        <taxon>Bacteroidota</taxon>
        <taxon>Sphingobacteriia</taxon>
        <taxon>Sphingobacteriales</taxon>
        <taxon>Sphingobacteriaceae</taxon>
        <taxon>Pseudopedobacter</taxon>
    </lineage>
</organism>
<dbReference type="EMBL" id="JBHUDG010000013">
    <property type="protein sequence ID" value="MFD1630019.1"/>
    <property type="molecule type" value="Genomic_DNA"/>
</dbReference>
<sequence>MLKSKVLRFLGFVLLIALTTTGCKSKFEKLRESSDVARKYQEAIKLYNKKDYSKALTLFDDLVQRYRGRSEAEDLYYYYAYTNYKLKDYISARYHFKSFADTYPSSPKAEECRFMTAYCLYLDSPNYSLDQDNTYKAIEAFQLFINLYPQSERVAESSKLIESLRDKLETKSYANAKLFLDIGDYQAAVIAFRNSMKDFPDTKYAEEMEYLIIEAQYLYAKNSREIKQEDRYTEAIEEYERFAEKYPTSKYLKDATKLKENSVAGIELSKKILASYTESKKAAKNEQQQ</sequence>
<dbReference type="SUPFAM" id="SSF48452">
    <property type="entry name" value="TPR-like"/>
    <property type="match status" value="2"/>
</dbReference>
<evidence type="ECO:0000313" key="6">
    <source>
        <dbReference type="Proteomes" id="UP001597118"/>
    </source>
</evidence>
<accession>A0ABW4IDF9</accession>
<dbReference type="InterPro" id="IPR039565">
    <property type="entry name" value="BamD-like"/>
</dbReference>
<proteinExistence type="predicted"/>
<dbReference type="Gene3D" id="1.25.40.10">
    <property type="entry name" value="Tetratricopeptide repeat domain"/>
    <property type="match status" value="1"/>
</dbReference>
<keyword evidence="6" id="KW-1185">Reference proteome</keyword>
<keyword evidence="2" id="KW-0472">Membrane</keyword>